<feature type="transmembrane region" description="Helical" evidence="8">
    <location>
        <begin position="355"/>
        <end position="374"/>
    </location>
</feature>
<dbReference type="AlphaFoldDB" id="A0A2M6IU20"/>
<comment type="caution">
    <text evidence="10">The sequence shown here is derived from an EMBL/GenBank/DDBJ whole genome shotgun (WGS) entry which is preliminary data.</text>
</comment>
<feature type="domain" description="Glycosyltransferase RgtA/B/C/D-like" evidence="9">
    <location>
        <begin position="55"/>
        <end position="206"/>
    </location>
</feature>
<feature type="transmembrane region" description="Helical" evidence="8">
    <location>
        <begin position="186"/>
        <end position="205"/>
    </location>
</feature>
<keyword evidence="4" id="KW-0808">Transferase</keyword>
<keyword evidence="6 8" id="KW-1133">Transmembrane helix</keyword>
<feature type="transmembrane region" description="Helical" evidence="8">
    <location>
        <begin position="252"/>
        <end position="271"/>
    </location>
</feature>
<evidence type="ECO:0000256" key="2">
    <source>
        <dbReference type="ARBA" id="ARBA00022475"/>
    </source>
</evidence>
<dbReference type="GO" id="GO:0005886">
    <property type="term" value="C:plasma membrane"/>
    <property type="evidence" value="ECO:0007669"/>
    <property type="project" value="UniProtKB-SubCell"/>
</dbReference>
<feature type="transmembrane region" description="Helical" evidence="8">
    <location>
        <begin position="7"/>
        <end position="27"/>
    </location>
</feature>
<feature type="transmembrane region" description="Helical" evidence="8">
    <location>
        <begin position="123"/>
        <end position="139"/>
    </location>
</feature>
<dbReference type="Proteomes" id="UP000231056">
    <property type="component" value="Unassembled WGS sequence"/>
</dbReference>
<evidence type="ECO:0000256" key="6">
    <source>
        <dbReference type="ARBA" id="ARBA00022989"/>
    </source>
</evidence>
<gene>
    <name evidence="10" type="ORF">COV58_03380</name>
</gene>
<evidence type="ECO:0000256" key="7">
    <source>
        <dbReference type="ARBA" id="ARBA00023136"/>
    </source>
</evidence>
<keyword evidence="2" id="KW-1003">Cell membrane</keyword>
<comment type="subcellular location">
    <subcellularLocation>
        <location evidence="1">Cell membrane</location>
        <topology evidence="1">Multi-pass membrane protein</topology>
    </subcellularLocation>
</comment>
<dbReference type="InterPro" id="IPR050297">
    <property type="entry name" value="LipidA_mod_glycosyltrf_83"/>
</dbReference>
<keyword evidence="3" id="KW-0328">Glycosyltransferase</keyword>
<evidence type="ECO:0000313" key="11">
    <source>
        <dbReference type="Proteomes" id="UP000231056"/>
    </source>
</evidence>
<evidence type="ECO:0000256" key="3">
    <source>
        <dbReference type="ARBA" id="ARBA00022676"/>
    </source>
</evidence>
<evidence type="ECO:0000256" key="4">
    <source>
        <dbReference type="ARBA" id="ARBA00022679"/>
    </source>
</evidence>
<proteinExistence type="predicted"/>
<evidence type="ECO:0000256" key="5">
    <source>
        <dbReference type="ARBA" id="ARBA00022692"/>
    </source>
</evidence>
<dbReference type="Pfam" id="PF13231">
    <property type="entry name" value="PMT_2"/>
    <property type="match status" value="1"/>
</dbReference>
<evidence type="ECO:0000259" key="9">
    <source>
        <dbReference type="Pfam" id="PF13231"/>
    </source>
</evidence>
<protein>
    <recommendedName>
        <fullName evidence="9">Glycosyltransferase RgtA/B/C/D-like domain-containing protein</fullName>
    </recommendedName>
</protein>
<dbReference type="InterPro" id="IPR038731">
    <property type="entry name" value="RgtA/B/C-like"/>
</dbReference>
<dbReference type="GO" id="GO:0009103">
    <property type="term" value="P:lipopolysaccharide biosynthetic process"/>
    <property type="evidence" value="ECO:0007669"/>
    <property type="project" value="UniProtKB-ARBA"/>
</dbReference>
<name>A0A2M6IU20_9BACT</name>
<dbReference type="GO" id="GO:0016763">
    <property type="term" value="F:pentosyltransferase activity"/>
    <property type="evidence" value="ECO:0007669"/>
    <property type="project" value="TreeGrafter"/>
</dbReference>
<feature type="transmembrane region" description="Helical" evidence="8">
    <location>
        <begin position="151"/>
        <end position="180"/>
    </location>
</feature>
<accession>A0A2M6IU20</accession>
<sequence length="471" mass="55001">MWHKYKLHLLFISAFLIRLIYINQSLWLDEATTVMTVKNYSFWQIITRFSPTDFHPPLYYLIMDVWTSIFGYSEIALRMPSVLFSLGTGLIIYLIFKKSFGFWSAAFFLFNPLIIYYSQEARMYSMVTFLVSVSFYYLVKLLNDNSYKNLILLNTFLILSFYTFYASVFFITTVFLYLLIKKKYKALFISSLAFIFSIVIIFPLFSSQYINSRIALETVQNWSLVLGNVTLKNILLFPIKFTSGRISFEPKMIYYILSGFWVLLIGIILGIKSYRNLTTEIKILLFFLTVPLIFGLIFSLNSPLLQYFRFSYLIVFLSLLLPSSSDMSEDSFFRTMPWAPLCDGVRKNVVELIKLSNIIFLSGFIIWSLVYLLMPQFHREDWKSLANKLKSEKAPIYIVKSSSDPLKYYAAYIKLKDLRSLENLNSKKIVVIPYTADIHGVEYTTSLSTAGFINEETVSVRGITYQIWLKK</sequence>
<dbReference type="PANTHER" id="PTHR33908">
    <property type="entry name" value="MANNOSYLTRANSFERASE YKCB-RELATED"/>
    <property type="match status" value="1"/>
</dbReference>
<keyword evidence="7 8" id="KW-0472">Membrane</keyword>
<evidence type="ECO:0000256" key="8">
    <source>
        <dbReference type="SAM" id="Phobius"/>
    </source>
</evidence>
<feature type="transmembrane region" description="Helical" evidence="8">
    <location>
        <begin position="283"/>
        <end position="300"/>
    </location>
</feature>
<dbReference type="PANTHER" id="PTHR33908:SF11">
    <property type="entry name" value="MEMBRANE PROTEIN"/>
    <property type="match status" value="1"/>
</dbReference>
<keyword evidence="5 8" id="KW-0812">Transmembrane</keyword>
<evidence type="ECO:0000313" key="10">
    <source>
        <dbReference type="EMBL" id="PIQ73275.1"/>
    </source>
</evidence>
<evidence type="ECO:0000256" key="1">
    <source>
        <dbReference type="ARBA" id="ARBA00004651"/>
    </source>
</evidence>
<organism evidence="10 11">
    <name type="scientific">Candidatus Roizmanbacteria bacterium CG11_big_fil_rev_8_21_14_0_20_36_8</name>
    <dbReference type="NCBI Taxonomy" id="1974856"/>
    <lineage>
        <taxon>Bacteria</taxon>
        <taxon>Candidatus Roizmaniibacteriota</taxon>
    </lineage>
</organism>
<reference evidence="10 11" key="1">
    <citation type="submission" date="2017-09" db="EMBL/GenBank/DDBJ databases">
        <title>Depth-based differentiation of microbial function through sediment-hosted aquifers and enrichment of novel symbionts in the deep terrestrial subsurface.</title>
        <authorList>
            <person name="Probst A.J."/>
            <person name="Ladd B."/>
            <person name="Jarett J.K."/>
            <person name="Geller-Mcgrath D.E."/>
            <person name="Sieber C.M."/>
            <person name="Emerson J.B."/>
            <person name="Anantharaman K."/>
            <person name="Thomas B.C."/>
            <person name="Malmstrom R."/>
            <person name="Stieglmeier M."/>
            <person name="Klingl A."/>
            <person name="Woyke T."/>
            <person name="Ryan C.M."/>
            <person name="Banfield J.F."/>
        </authorList>
    </citation>
    <scope>NUCLEOTIDE SEQUENCE [LARGE SCALE GENOMIC DNA]</scope>
    <source>
        <strain evidence="10">CG11_big_fil_rev_8_21_14_0_20_36_8</strain>
    </source>
</reference>
<dbReference type="EMBL" id="PCVM01000078">
    <property type="protein sequence ID" value="PIQ73275.1"/>
    <property type="molecule type" value="Genomic_DNA"/>
</dbReference>